<feature type="transmembrane region" description="Helical" evidence="8">
    <location>
        <begin position="158"/>
        <end position="176"/>
    </location>
</feature>
<dbReference type="Pfam" id="PF03379">
    <property type="entry name" value="CcmB"/>
    <property type="match status" value="1"/>
</dbReference>
<dbReference type="GO" id="GO:0017004">
    <property type="term" value="P:cytochrome complex assembly"/>
    <property type="evidence" value="ECO:0007669"/>
    <property type="project" value="UniProtKB-KW"/>
</dbReference>
<dbReference type="PANTHER" id="PTHR30070:SF1">
    <property type="entry name" value="CYTOCHROME C BIOGENESIS B-RELATED"/>
    <property type="match status" value="1"/>
</dbReference>
<dbReference type="RefSeq" id="WP_101071656.1">
    <property type="nucleotide sequence ID" value="NZ_PISP01000001.1"/>
</dbReference>
<keyword evidence="3" id="KW-0813">Transport</keyword>
<feature type="transmembrane region" description="Helical" evidence="8">
    <location>
        <begin position="128"/>
        <end position="151"/>
    </location>
</feature>
<evidence type="ECO:0000256" key="3">
    <source>
        <dbReference type="ARBA" id="ARBA00022448"/>
    </source>
</evidence>
<feature type="transmembrane region" description="Helical" evidence="8">
    <location>
        <begin position="21"/>
        <end position="41"/>
    </location>
</feature>
<evidence type="ECO:0000313" key="9">
    <source>
        <dbReference type="EMBL" id="PKD44364.1"/>
    </source>
</evidence>
<keyword evidence="10" id="KW-1185">Reference proteome</keyword>
<feature type="transmembrane region" description="Helical" evidence="8">
    <location>
        <begin position="196"/>
        <end position="218"/>
    </location>
</feature>
<evidence type="ECO:0000256" key="6">
    <source>
        <dbReference type="ARBA" id="ARBA00022989"/>
    </source>
</evidence>
<dbReference type="PRINTS" id="PR01414">
    <property type="entry name" value="CCMBBIOGNSIS"/>
</dbReference>
<comment type="similarity">
    <text evidence="2">Belongs to the CcmB/CycW/HelB family.</text>
</comment>
<dbReference type="Proteomes" id="UP000233398">
    <property type="component" value="Unassembled WGS sequence"/>
</dbReference>
<organism evidence="9 10">
    <name type="scientific">Rhodohalobacter barkolensis</name>
    <dbReference type="NCBI Taxonomy" id="2053187"/>
    <lineage>
        <taxon>Bacteria</taxon>
        <taxon>Pseudomonadati</taxon>
        <taxon>Balneolota</taxon>
        <taxon>Balneolia</taxon>
        <taxon>Balneolales</taxon>
        <taxon>Balneolaceae</taxon>
        <taxon>Rhodohalobacter</taxon>
    </lineage>
</organism>
<accession>A0A2N0VJN3</accession>
<comment type="caution">
    <text evidence="9">The sequence shown here is derived from an EMBL/GenBank/DDBJ whole genome shotgun (WGS) entry which is preliminary data.</text>
</comment>
<dbReference type="EMBL" id="PISP01000001">
    <property type="protein sequence ID" value="PKD44364.1"/>
    <property type="molecule type" value="Genomic_DNA"/>
</dbReference>
<dbReference type="GO" id="GO:0005886">
    <property type="term" value="C:plasma membrane"/>
    <property type="evidence" value="ECO:0007669"/>
    <property type="project" value="TreeGrafter"/>
</dbReference>
<dbReference type="AlphaFoldDB" id="A0A2N0VJN3"/>
<feature type="transmembrane region" description="Helical" evidence="8">
    <location>
        <begin position="53"/>
        <end position="72"/>
    </location>
</feature>
<dbReference type="InterPro" id="IPR003544">
    <property type="entry name" value="Cyt_c_biogenesis_CcmB"/>
</dbReference>
<keyword evidence="6 8" id="KW-1133">Transmembrane helix</keyword>
<reference evidence="9 10" key="1">
    <citation type="submission" date="2017-11" db="EMBL/GenBank/DDBJ databases">
        <title>Rhodohalobacter 15182 sp. nov., isolated from a salt lake.</title>
        <authorList>
            <person name="Han S."/>
        </authorList>
    </citation>
    <scope>NUCLEOTIDE SEQUENCE [LARGE SCALE GENOMIC DNA]</scope>
    <source>
        <strain evidence="9 10">15182</strain>
    </source>
</reference>
<dbReference type="GO" id="GO:0015232">
    <property type="term" value="F:heme transmembrane transporter activity"/>
    <property type="evidence" value="ECO:0007669"/>
    <property type="project" value="InterPro"/>
</dbReference>
<evidence type="ECO:0000256" key="4">
    <source>
        <dbReference type="ARBA" id="ARBA00022692"/>
    </source>
</evidence>
<dbReference type="PANTHER" id="PTHR30070">
    <property type="entry name" value="HEME EXPORTER PROTEIN B"/>
    <property type="match status" value="1"/>
</dbReference>
<evidence type="ECO:0000256" key="2">
    <source>
        <dbReference type="ARBA" id="ARBA00010544"/>
    </source>
</evidence>
<dbReference type="OrthoDB" id="9788444at2"/>
<keyword evidence="7 8" id="KW-0472">Membrane</keyword>
<evidence type="ECO:0008006" key="11">
    <source>
        <dbReference type="Google" id="ProtNLM"/>
    </source>
</evidence>
<evidence type="ECO:0000256" key="7">
    <source>
        <dbReference type="ARBA" id="ARBA00023136"/>
    </source>
</evidence>
<name>A0A2N0VJN3_9BACT</name>
<evidence type="ECO:0000256" key="1">
    <source>
        <dbReference type="ARBA" id="ARBA00004141"/>
    </source>
</evidence>
<evidence type="ECO:0000313" key="10">
    <source>
        <dbReference type="Proteomes" id="UP000233398"/>
    </source>
</evidence>
<dbReference type="GO" id="GO:1903607">
    <property type="term" value="P:cytochrome c biosynthetic process"/>
    <property type="evidence" value="ECO:0007669"/>
    <property type="project" value="TreeGrafter"/>
</dbReference>
<keyword evidence="5" id="KW-0201">Cytochrome c-type biogenesis</keyword>
<gene>
    <name evidence="9" type="ORF">CWD77_02530</name>
</gene>
<evidence type="ECO:0000256" key="8">
    <source>
        <dbReference type="SAM" id="Phobius"/>
    </source>
</evidence>
<keyword evidence="4 8" id="KW-0812">Transmembrane</keyword>
<evidence type="ECO:0000256" key="5">
    <source>
        <dbReference type="ARBA" id="ARBA00022748"/>
    </source>
</evidence>
<protein>
    <recommendedName>
        <fullName evidence="11">ABC transporter permease</fullName>
    </recommendedName>
</protein>
<sequence length="220" mass="24420">MLKSSLTILKKEITQELRTKYAINTLLAFTGAALLLILFTLSAQQLDPTPKSGLVWIVILFAAMTGMMRSFVHETEKKTWELLRLNSRATEVYTGKLVYNFLFLLILHIFTFFFYIVMMNMKIVSLPYFLFSILFGAAGLSSVTTLVSAMIAKADRKGAVFSVLCIPLLVPLLLILTRTTTIALVNGPDGSELNDLAALIGYCGTTIAAGVLLFDYIWDE</sequence>
<feature type="transmembrane region" description="Helical" evidence="8">
    <location>
        <begin position="93"/>
        <end position="116"/>
    </location>
</feature>
<comment type="subcellular location">
    <subcellularLocation>
        <location evidence="1">Membrane</location>
        <topology evidence="1">Multi-pass membrane protein</topology>
    </subcellularLocation>
</comment>
<proteinExistence type="inferred from homology"/>